<dbReference type="SUPFAM" id="SSF51735">
    <property type="entry name" value="NAD(P)-binding Rossmann-fold domains"/>
    <property type="match status" value="1"/>
</dbReference>
<feature type="domain" description="NAD-dependent epimerase/dehydratase" evidence="2">
    <location>
        <begin position="9"/>
        <end position="229"/>
    </location>
</feature>
<dbReference type="InterPro" id="IPR001509">
    <property type="entry name" value="Epimerase_deHydtase"/>
</dbReference>
<dbReference type="Proteomes" id="UP001610810">
    <property type="component" value="Unassembled WGS sequence"/>
</dbReference>
<dbReference type="InterPro" id="IPR050177">
    <property type="entry name" value="Lipid_A_modif_metabolic_enz"/>
</dbReference>
<comment type="caution">
    <text evidence="3">The sequence shown here is derived from an EMBL/GenBank/DDBJ whole genome shotgun (WGS) entry which is preliminary data.</text>
</comment>
<name>A0ABW7S9P2_STRTE</name>
<accession>A0ABW7S9P2</accession>
<dbReference type="PANTHER" id="PTHR43245">
    <property type="entry name" value="BIFUNCTIONAL POLYMYXIN RESISTANCE PROTEIN ARNA"/>
    <property type="match status" value="1"/>
</dbReference>
<dbReference type="Gene3D" id="3.40.50.720">
    <property type="entry name" value="NAD(P)-binding Rossmann-like Domain"/>
    <property type="match status" value="1"/>
</dbReference>
<dbReference type="CDD" id="cd08946">
    <property type="entry name" value="SDR_e"/>
    <property type="match status" value="1"/>
</dbReference>
<organism evidence="3 4">
    <name type="scientific">Streptomyces tendae</name>
    <dbReference type="NCBI Taxonomy" id="1932"/>
    <lineage>
        <taxon>Bacteria</taxon>
        <taxon>Bacillati</taxon>
        <taxon>Actinomycetota</taxon>
        <taxon>Actinomycetes</taxon>
        <taxon>Kitasatosporales</taxon>
        <taxon>Streptomycetaceae</taxon>
        <taxon>Streptomyces</taxon>
    </lineage>
</organism>
<evidence type="ECO:0000259" key="2">
    <source>
        <dbReference type="Pfam" id="PF01370"/>
    </source>
</evidence>
<protein>
    <submittedName>
        <fullName evidence="3">NAD-dependent epimerase/dehydratase family protein</fullName>
    </submittedName>
</protein>
<evidence type="ECO:0000313" key="3">
    <source>
        <dbReference type="EMBL" id="MFI0576959.1"/>
    </source>
</evidence>
<evidence type="ECO:0000313" key="4">
    <source>
        <dbReference type="Proteomes" id="UP001610810"/>
    </source>
</evidence>
<sequence length="350" mass="37567">MSAPVAGAVAVLGGTGCMGRHICAAFAGRGARVVAVSRRRTPVVDAYRFLPMDVVQCTAEELAAVLTAERVDTVVNATLGWGRTEEEMGYTNVRLVERLLDAARSMAHPPRLVHLGTIHEYGPVSHGTLIDEGLPPRPQTLYARAKLTASRMVLDAVRAGLLDGIVLRVTNTIGPYPAPESFFGALAARLRDVAAGEGVELTVADARRDYVDVRDAADAVVRAARSPLADPLVNLGRGEALHIRELVDALVRATGLPPESIRERPGDVAGRSAGADWIRVDNSRAGRLLGWRPRYDVDASMRDLWDTVRPAPPMSSRASSGSPNSATTVLCEVDPARRRRSPGGDGRRRR</sequence>
<feature type="compositionally biased region" description="Basic residues" evidence="1">
    <location>
        <begin position="337"/>
        <end position="350"/>
    </location>
</feature>
<dbReference type="InterPro" id="IPR036291">
    <property type="entry name" value="NAD(P)-bd_dom_sf"/>
</dbReference>
<dbReference type="EMBL" id="JBIQWK010000015">
    <property type="protein sequence ID" value="MFI0576959.1"/>
    <property type="molecule type" value="Genomic_DNA"/>
</dbReference>
<keyword evidence="4" id="KW-1185">Reference proteome</keyword>
<evidence type="ECO:0000256" key="1">
    <source>
        <dbReference type="SAM" id="MobiDB-lite"/>
    </source>
</evidence>
<dbReference type="Pfam" id="PF01370">
    <property type="entry name" value="Epimerase"/>
    <property type="match status" value="1"/>
</dbReference>
<dbReference type="PANTHER" id="PTHR43245:SF13">
    <property type="entry name" value="UDP-D-APIOSE_UDP-D-XYLOSE SYNTHASE 2"/>
    <property type="match status" value="1"/>
</dbReference>
<proteinExistence type="predicted"/>
<gene>
    <name evidence="3" type="ORF">ACH3YB_35620</name>
</gene>
<feature type="region of interest" description="Disordered" evidence="1">
    <location>
        <begin position="308"/>
        <end position="350"/>
    </location>
</feature>
<feature type="compositionally biased region" description="Low complexity" evidence="1">
    <location>
        <begin position="314"/>
        <end position="326"/>
    </location>
</feature>
<dbReference type="RefSeq" id="WP_167308150.1">
    <property type="nucleotide sequence ID" value="NZ_JAAIFS010000005.1"/>
</dbReference>
<reference evidence="3 4" key="1">
    <citation type="submission" date="2024-10" db="EMBL/GenBank/DDBJ databases">
        <authorList>
            <person name="Wannawong T."/>
            <person name="Kuncharoen N."/>
            <person name="Mhuantong W."/>
        </authorList>
    </citation>
    <scope>NUCLEOTIDE SEQUENCE [LARGE SCALE GENOMIC DNA]</scope>
    <source>
        <strain evidence="3 4">CALK1-4</strain>
    </source>
</reference>